<keyword evidence="2" id="KW-0812">Transmembrane</keyword>
<dbReference type="Pfam" id="PF20152">
    <property type="entry name" value="DUF6534"/>
    <property type="match status" value="1"/>
</dbReference>
<dbReference type="Proteomes" id="UP000807306">
    <property type="component" value="Unassembled WGS sequence"/>
</dbReference>
<feature type="transmembrane region" description="Helical" evidence="2">
    <location>
        <begin position="104"/>
        <end position="135"/>
    </location>
</feature>
<proteinExistence type="predicted"/>
<feature type="domain" description="DUF6534" evidence="3">
    <location>
        <begin position="120"/>
        <end position="207"/>
    </location>
</feature>
<evidence type="ECO:0000313" key="5">
    <source>
        <dbReference type="Proteomes" id="UP000807306"/>
    </source>
</evidence>
<feature type="transmembrane region" description="Helical" evidence="2">
    <location>
        <begin position="182"/>
        <end position="200"/>
    </location>
</feature>
<dbReference type="PANTHER" id="PTHR40465:SF1">
    <property type="entry name" value="DUF6534 DOMAIN-CONTAINING PROTEIN"/>
    <property type="match status" value="1"/>
</dbReference>
<comment type="caution">
    <text evidence="4">The sequence shown here is derived from an EMBL/GenBank/DDBJ whole genome shotgun (WGS) entry which is preliminary data.</text>
</comment>
<sequence length="313" mass="35431">MQTMLEDYKGWRMLVQGKPWSTSPIEWSDLFLNGCICWLCESFYIRRCWKMMDQRIWILVPLLSLSMITMVANLYLAIAMGIAFKALSKEGTLTDDTLTTGHFLLPSTIVAFSFWIFGSLVLEVSVTGLLLVGLWRHKTGEEEVDKTILNVMNISWESAILPSFCMVIAVGLYHAKPVLDDHLVLFFVLLTGKFYTFGMLRTLNSRSKLRLEIQGHSFGRTSLTTLTRRDPNSRRKRKYFEGGPKSSTNSTVGSSSEESTTSPSISTSLECENGIRVTSSFRISTPSLEADNRSLCRARVFSDEQREFPLVRG</sequence>
<organism evidence="4 5">
    <name type="scientific">Crepidotus variabilis</name>
    <dbReference type="NCBI Taxonomy" id="179855"/>
    <lineage>
        <taxon>Eukaryota</taxon>
        <taxon>Fungi</taxon>
        <taxon>Dikarya</taxon>
        <taxon>Basidiomycota</taxon>
        <taxon>Agaricomycotina</taxon>
        <taxon>Agaricomycetes</taxon>
        <taxon>Agaricomycetidae</taxon>
        <taxon>Agaricales</taxon>
        <taxon>Agaricineae</taxon>
        <taxon>Crepidotaceae</taxon>
        <taxon>Crepidotus</taxon>
    </lineage>
</organism>
<dbReference type="PANTHER" id="PTHR40465">
    <property type="entry name" value="CHROMOSOME 1, WHOLE GENOME SHOTGUN SEQUENCE"/>
    <property type="match status" value="1"/>
</dbReference>
<feature type="compositionally biased region" description="Low complexity" evidence="1">
    <location>
        <begin position="246"/>
        <end position="268"/>
    </location>
</feature>
<evidence type="ECO:0000256" key="2">
    <source>
        <dbReference type="SAM" id="Phobius"/>
    </source>
</evidence>
<gene>
    <name evidence="4" type="ORF">CPB83DRAFT_214292</name>
</gene>
<dbReference type="OrthoDB" id="3251949at2759"/>
<dbReference type="AlphaFoldDB" id="A0A9P6EU81"/>
<evidence type="ECO:0000313" key="4">
    <source>
        <dbReference type="EMBL" id="KAF9534774.1"/>
    </source>
</evidence>
<keyword evidence="5" id="KW-1185">Reference proteome</keyword>
<feature type="region of interest" description="Disordered" evidence="1">
    <location>
        <begin position="230"/>
        <end position="268"/>
    </location>
</feature>
<dbReference type="EMBL" id="MU157825">
    <property type="protein sequence ID" value="KAF9534774.1"/>
    <property type="molecule type" value="Genomic_DNA"/>
</dbReference>
<feature type="transmembrane region" description="Helical" evidence="2">
    <location>
        <begin position="56"/>
        <end position="84"/>
    </location>
</feature>
<dbReference type="InterPro" id="IPR045339">
    <property type="entry name" value="DUF6534"/>
</dbReference>
<keyword evidence="2" id="KW-0472">Membrane</keyword>
<name>A0A9P6EU81_9AGAR</name>
<keyword evidence="2" id="KW-1133">Transmembrane helix</keyword>
<evidence type="ECO:0000259" key="3">
    <source>
        <dbReference type="Pfam" id="PF20152"/>
    </source>
</evidence>
<protein>
    <recommendedName>
        <fullName evidence="3">DUF6534 domain-containing protein</fullName>
    </recommendedName>
</protein>
<evidence type="ECO:0000256" key="1">
    <source>
        <dbReference type="SAM" id="MobiDB-lite"/>
    </source>
</evidence>
<reference evidence="4" key="1">
    <citation type="submission" date="2020-11" db="EMBL/GenBank/DDBJ databases">
        <authorList>
            <consortium name="DOE Joint Genome Institute"/>
            <person name="Ahrendt S."/>
            <person name="Riley R."/>
            <person name="Andreopoulos W."/>
            <person name="Labutti K."/>
            <person name="Pangilinan J."/>
            <person name="Ruiz-Duenas F.J."/>
            <person name="Barrasa J.M."/>
            <person name="Sanchez-Garcia M."/>
            <person name="Camarero S."/>
            <person name="Miyauchi S."/>
            <person name="Serrano A."/>
            <person name="Linde D."/>
            <person name="Babiker R."/>
            <person name="Drula E."/>
            <person name="Ayuso-Fernandez I."/>
            <person name="Pacheco R."/>
            <person name="Padilla G."/>
            <person name="Ferreira P."/>
            <person name="Barriuso J."/>
            <person name="Kellner H."/>
            <person name="Castanera R."/>
            <person name="Alfaro M."/>
            <person name="Ramirez L."/>
            <person name="Pisabarro A.G."/>
            <person name="Kuo A."/>
            <person name="Tritt A."/>
            <person name="Lipzen A."/>
            <person name="He G."/>
            <person name="Yan M."/>
            <person name="Ng V."/>
            <person name="Cullen D."/>
            <person name="Martin F."/>
            <person name="Rosso M.-N."/>
            <person name="Henrissat B."/>
            <person name="Hibbett D."/>
            <person name="Martinez A.T."/>
            <person name="Grigoriev I.V."/>
        </authorList>
    </citation>
    <scope>NUCLEOTIDE SEQUENCE</scope>
    <source>
        <strain evidence="4">CBS 506.95</strain>
    </source>
</reference>
<accession>A0A9P6EU81</accession>
<feature type="transmembrane region" description="Helical" evidence="2">
    <location>
        <begin position="156"/>
        <end position="176"/>
    </location>
</feature>